<feature type="repeat" description="ANK" evidence="3">
    <location>
        <begin position="513"/>
        <end position="538"/>
    </location>
</feature>
<dbReference type="Proteomes" id="UP000325902">
    <property type="component" value="Unassembled WGS sequence"/>
</dbReference>
<feature type="compositionally biased region" description="Pro residues" evidence="4">
    <location>
        <begin position="368"/>
        <end position="380"/>
    </location>
</feature>
<feature type="compositionally biased region" description="Acidic residues" evidence="4">
    <location>
        <begin position="846"/>
        <end position="865"/>
    </location>
</feature>
<dbReference type="Gene3D" id="1.25.40.20">
    <property type="entry name" value="Ankyrin repeat-containing domain"/>
    <property type="match status" value="2"/>
</dbReference>
<feature type="region of interest" description="Disordered" evidence="4">
    <location>
        <begin position="360"/>
        <end position="380"/>
    </location>
</feature>
<dbReference type="GO" id="GO:0032259">
    <property type="term" value="P:methylation"/>
    <property type="evidence" value="ECO:0007669"/>
    <property type="project" value="UniProtKB-KW"/>
</dbReference>
<keyword evidence="1" id="KW-0677">Repeat</keyword>
<proteinExistence type="predicted"/>
<keyword evidence="5" id="KW-0808">Transferase</keyword>
<evidence type="ECO:0000256" key="4">
    <source>
        <dbReference type="SAM" id="MobiDB-lite"/>
    </source>
</evidence>
<dbReference type="AlphaFoldDB" id="A0A5N5CZM2"/>
<feature type="repeat" description="ANK" evidence="3">
    <location>
        <begin position="581"/>
        <end position="613"/>
    </location>
</feature>
<feature type="repeat" description="ANK" evidence="3">
    <location>
        <begin position="614"/>
        <end position="638"/>
    </location>
</feature>
<feature type="compositionally biased region" description="Basic and acidic residues" evidence="4">
    <location>
        <begin position="805"/>
        <end position="815"/>
    </location>
</feature>
<dbReference type="Pfam" id="PF00023">
    <property type="entry name" value="Ank"/>
    <property type="match status" value="1"/>
</dbReference>
<sequence length="873" mass="95653">MTWQTPALRELLDAVMPRLGCPVLCFIDALDECEVAQEVEAFCRRLAQIGAKKGTIFRACFSSRHNTKPSTQQQRTLILEEQEGHKRDILTYIEHNLPIGQSESARRICKNLQQKASGVFLWAVVAVKGLRKELAYDRPPMLQRYLDEMPADLPGLYRHILTHGSSDTMLHCLRLVLFSQTPPSPMSLYPLITMLTAGADALSMLSDSLGQRGSIEDRARDFLIDASEGLLEVAGPHASVVQFVHASVSEYLRSDEAISHVWRESPETFEGKGHHVVVGCFRSLIQNVSVPALGTAEHSGYLEYPGWQDDEAGCLERGFGGPVEHYHDEHPGQGFAADELFLPNNHATGAAMQYYHSDAIDASHPSPHTLPPPQHLPPPDDPVSAAVQYAVENILHHSNAAEKAGISQVAFLQSFPLPQYINLKNTLSADQRQSQEPEPYAADTSLLHVLAGENSPALLTTLLATPSHTNEFDRKDPHTGRTPLATAAAHGNVEVVQLLLASAAVDIEARDADGRTPLALAAGGGHTEVVKFLLERAAVDIEAGDDDGRTPLALAAFSGSVEVVRLLLSCQGVRVDARDKLGRTPLSLAAQVGVVEVVDLLFQAGADPGASDAGGRTPLCLAAEEGFPDVCRFLIETGRVDRAAKDVHGASPLDYADWRRGLLKEGESGLVPEFDAVIAMLSKENSQPRLVELYQVEPRQQKPTQQKVLRYEEHYRQPKANQPLHGPGLQHQAPSYHHTPSHHQQPHYQHARSQPAPEHALPFPHEEASHYEPQAQSTADWQYDTASPSVYSPATTCGDHEYDDGDHGDTHVEYHDYDDEGGHEENGHHTYESDGYGHDDGQDSGYGDEEDGHIDDGYDDDDSDDDAHGVRRC</sequence>
<evidence type="ECO:0000313" key="5">
    <source>
        <dbReference type="EMBL" id="KAB2570781.1"/>
    </source>
</evidence>
<dbReference type="SMART" id="SM00248">
    <property type="entry name" value="ANK"/>
    <property type="match status" value="5"/>
</dbReference>
<dbReference type="PANTHER" id="PTHR24134:SF9">
    <property type="entry name" value="ANKYRIN REPEAT AND SOCS BOX PROTEIN 8"/>
    <property type="match status" value="1"/>
</dbReference>
<feature type="repeat" description="ANK" evidence="3">
    <location>
        <begin position="479"/>
        <end position="504"/>
    </location>
</feature>
<feature type="repeat" description="ANK" evidence="3">
    <location>
        <begin position="547"/>
        <end position="580"/>
    </location>
</feature>
<dbReference type="PRINTS" id="PR01415">
    <property type="entry name" value="ANKYRIN"/>
</dbReference>
<dbReference type="InterPro" id="IPR002110">
    <property type="entry name" value="Ankyrin_rpt"/>
</dbReference>
<evidence type="ECO:0000256" key="3">
    <source>
        <dbReference type="PROSITE-ProRule" id="PRU00023"/>
    </source>
</evidence>
<accession>A0A5N5CZM2</accession>
<dbReference type="EMBL" id="VCHE01000123">
    <property type="protein sequence ID" value="KAB2570781.1"/>
    <property type="molecule type" value="Genomic_DNA"/>
</dbReference>
<evidence type="ECO:0000256" key="1">
    <source>
        <dbReference type="ARBA" id="ARBA00022737"/>
    </source>
</evidence>
<dbReference type="OrthoDB" id="3927445at2759"/>
<name>A0A5N5CZM2_9PEZI</name>
<dbReference type="GO" id="GO:0008168">
    <property type="term" value="F:methyltransferase activity"/>
    <property type="evidence" value="ECO:0007669"/>
    <property type="project" value="UniProtKB-KW"/>
</dbReference>
<keyword evidence="6" id="KW-1185">Reference proteome</keyword>
<evidence type="ECO:0000256" key="2">
    <source>
        <dbReference type="ARBA" id="ARBA00023043"/>
    </source>
</evidence>
<gene>
    <name evidence="5" type="primary">EHMT1</name>
    <name evidence="5" type="ORF">DBV05_g10560</name>
</gene>
<keyword evidence="5" id="KW-0489">Methyltransferase</keyword>
<dbReference type="Pfam" id="PF12796">
    <property type="entry name" value="Ank_2"/>
    <property type="match status" value="2"/>
</dbReference>
<feature type="compositionally biased region" description="Basic and acidic residues" evidence="4">
    <location>
        <begin position="823"/>
        <end position="841"/>
    </location>
</feature>
<evidence type="ECO:0000313" key="6">
    <source>
        <dbReference type="Proteomes" id="UP000325902"/>
    </source>
</evidence>
<dbReference type="SUPFAM" id="SSF48403">
    <property type="entry name" value="Ankyrin repeat"/>
    <property type="match status" value="1"/>
</dbReference>
<protein>
    <submittedName>
        <fullName evidence="5">Histone-lysine N-methyltransferase EHMT1</fullName>
    </submittedName>
</protein>
<feature type="compositionally biased region" description="Polar residues" evidence="4">
    <location>
        <begin position="785"/>
        <end position="795"/>
    </location>
</feature>
<reference evidence="5 6" key="1">
    <citation type="journal article" date="2019" name="Sci. Rep.">
        <title>A multi-omics analysis of the grapevine pathogen Lasiodiplodia theobromae reveals that temperature affects the expression of virulence- and pathogenicity-related genes.</title>
        <authorList>
            <person name="Felix C."/>
            <person name="Meneses R."/>
            <person name="Goncalves M.F.M."/>
            <person name="Tilleman L."/>
            <person name="Duarte A.S."/>
            <person name="Jorrin-Novo J.V."/>
            <person name="Van de Peer Y."/>
            <person name="Deforce D."/>
            <person name="Van Nieuwerburgh F."/>
            <person name="Esteves A.C."/>
            <person name="Alves A."/>
        </authorList>
    </citation>
    <scope>NUCLEOTIDE SEQUENCE [LARGE SCALE GENOMIC DNA]</scope>
    <source>
        <strain evidence="5 6">LA-SOL3</strain>
    </source>
</reference>
<feature type="region of interest" description="Disordered" evidence="4">
    <location>
        <begin position="785"/>
        <end position="873"/>
    </location>
</feature>
<feature type="region of interest" description="Disordered" evidence="4">
    <location>
        <begin position="719"/>
        <end position="762"/>
    </location>
</feature>
<dbReference type="PANTHER" id="PTHR24134">
    <property type="entry name" value="ANKYRIN REPEAT-CONTAINING PROTEIN DDB_G0279043"/>
    <property type="match status" value="1"/>
</dbReference>
<dbReference type="PROSITE" id="PS50088">
    <property type="entry name" value="ANK_REPEAT"/>
    <property type="match status" value="5"/>
</dbReference>
<organism evidence="5 6">
    <name type="scientific">Lasiodiplodia theobromae</name>
    <dbReference type="NCBI Taxonomy" id="45133"/>
    <lineage>
        <taxon>Eukaryota</taxon>
        <taxon>Fungi</taxon>
        <taxon>Dikarya</taxon>
        <taxon>Ascomycota</taxon>
        <taxon>Pezizomycotina</taxon>
        <taxon>Dothideomycetes</taxon>
        <taxon>Dothideomycetes incertae sedis</taxon>
        <taxon>Botryosphaeriales</taxon>
        <taxon>Botryosphaeriaceae</taxon>
        <taxon>Lasiodiplodia</taxon>
    </lineage>
</organism>
<dbReference type="PROSITE" id="PS50297">
    <property type="entry name" value="ANK_REP_REGION"/>
    <property type="match status" value="5"/>
</dbReference>
<keyword evidence="2 3" id="KW-0040">ANK repeat</keyword>
<dbReference type="InterPro" id="IPR036770">
    <property type="entry name" value="Ankyrin_rpt-contain_sf"/>
</dbReference>
<comment type="caution">
    <text evidence="5">The sequence shown here is derived from an EMBL/GenBank/DDBJ whole genome shotgun (WGS) entry which is preliminary data.</text>
</comment>